<organism evidence="3 4">
    <name type="scientific">Candidatus Falkowbacteria bacterium GW2011_GWE1_38_31</name>
    <dbReference type="NCBI Taxonomy" id="1618638"/>
    <lineage>
        <taxon>Bacteria</taxon>
        <taxon>Candidatus Falkowiibacteriota</taxon>
    </lineage>
</organism>
<gene>
    <name evidence="3" type="ORF">US91_C0003G0046</name>
</gene>
<proteinExistence type="predicted"/>
<evidence type="ECO:0000256" key="1">
    <source>
        <dbReference type="SAM" id="Phobius"/>
    </source>
</evidence>
<keyword evidence="1" id="KW-0472">Membrane</keyword>
<accession>A0A0G0N0U0</accession>
<feature type="transmembrane region" description="Helical" evidence="1">
    <location>
        <begin position="177"/>
        <end position="198"/>
    </location>
</feature>
<sequence length="288" mass="32621">MNFNEFLVILKQKKQTVFSLVIVFLVLSAVLILIQPFRYGAETKLLVVQSAQIGADPYQVNKANEYVSDVLADVVLTNSFFNEITNAGFNINRNYFSTDLNKQLKEWKSAVKINSSDRGILSINVYHKDKEQADQIVRAINATLKGKHAQYHGSGEQVSVRVIDQPFVSNLPVKPNVVLNLVFGLVFGLLFALTYVYLFPESRYDLRLVPGKKSKRKYYEDEADDHASEVVLSGVDKTVAYDVREAINKLRQREKQEGQAYAINTGNVQNRNQEYDDISRQGSMSNVL</sequence>
<comment type="caution">
    <text evidence="3">The sequence shown here is derived from an EMBL/GenBank/DDBJ whole genome shotgun (WGS) entry which is preliminary data.</text>
</comment>
<dbReference type="Proteomes" id="UP000034022">
    <property type="component" value="Unassembled WGS sequence"/>
</dbReference>
<dbReference type="Pfam" id="PF13807">
    <property type="entry name" value="GNVR"/>
    <property type="match status" value="1"/>
</dbReference>
<dbReference type="AlphaFoldDB" id="A0A0G0N0U0"/>
<feature type="transmembrane region" description="Helical" evidence="1">
    <location>
        <begin position="17"/>
        <end position="37"/>
    </location>
</feature>
<evidence type="ECO:0000313" key="3">
    <source>
        <dbReference type="EMBL" id="KKQ70716.1"/>
    </source>
</evidence>
<evidence type="ECO:0000313" key="4">
    <source>
        <dbReference type="Proteomes" id="UP000034022"/>
    </source>
</evidence>
<protein>
    <recommendedName>
        <fullName evidence="2">Tyrosine-protein kinase G-rich domain-containing protein</fullName>
    </recommendedName>
</protein>
<keyword evidence="1" id="KW-1133">Transmembrane helix</keyword>
<evidence type="ECO:0000259" key="2">
    <source>
        <dbReference type="Pfam" id="PF13807"/>
    </source>
</evidence>
<feature type="domain" description="Tyrosine-protein kinase G-rich" evidence="2">
    <location>
        <begin position="147"/>
        <end position="197"/>
    </location>
</feature>
<dbReference type="EMBL" id="LBUU01000003">
    <property type="protein sequence ID" value="KKQ70716.1"/>
    <property type="molecule type" value="Genomic_DNA"/>
</dbReference>
<dbReference type="InterPro" id="IPR032807">
    <property type="entry name" value="GNVR"/>
</dbReference>
<keyword evidence="1" id="KW-0812">Transmembrane</keyword>
<reference evidence="3 4" key="1">
    <citation type="journal article" date="2015" name="Nature">
        <title>rRNA introns, odd ribosomes, and small enigmatic genomes across a large radiation of phyla.</title>
        <authorList>
            <person name="Brown C.T."/>
            <person name="Hug L.A."/>
            <person name="Thomas B.C."/>
            <person name="Sharon I."/>
            <person name="Castelle C.J."/>
            <person name="Singh A."/>
            <person name="Wilkins M.J."/>
            <person name="Williams K.H."/>
            <person name="Banfield J.F."/>
        </authorList>
    </citation>
    <scope>NUCLEOTIDE SEQUENCE [LARGE SCALE GENOMIC DNA]</scope>
</reference>
<name>A0A0G0N0U0_9BACT</name>